<reference evidence="3 4" key="1">
    <citation type="submission" date="2024-10" db="EMBL/GenBank/DDBJ databases">
        <authorList>
            <person name="Kim D."/>
        </authorList>
    </citation>
    <scope>NUCLEOTIDE SEQUENCE [LARGE SCALE GENOMIC DNA]</scope>
    <source>
        <strain evidence="3">BH-2024</strain>
    </source>
</reference>
<comment type="caution">
    <text evidence="3">The sequence shown here is derived from an EMBL/GenBank/DDBJ whole genome shotgun (WGS) entry which is preliminary data.</text>
</comment>
<keyword evidence="4" id="KW-1185">Reference proteome</keyword>
<feature type="compositionally biased region" description="Polar residues" evidence="1">
    <location>
        <begin position="81"/>
        <end position="107"/>
    </location>
</feature>
<keyword evidence="2" id="KW-0732">Signal</keyword>
<dbReference type="AlphaFoldDB" id="A0ABD2M472"/>
<feature type="region of interest" description="Disordered" evidence="1">
    <location>
        <begin position="81"/>
        <end position="113"/>
    </location>
</feature>
<feature type="chain" id="PRO_5044753332" evidence="2">
    <location>
        <begin position="28"/>
        <end position="613"/>
    </location>
</feature>
<evidence type="ECO:0000313" key="3">
    <source>
        <dbReference type="EMBL" id="KAL3121555.1"/>
    </source>
</evidence>
<feature type="signal peptide" evidence="2">
    <location>
        <begin position="1"/>
        <end position="27"/>
    </location>
</feature>
<evidence type="ECO:0000256" key="2">
    <source>
        <dbReference type="SAM" id="SignalP"/>
    </source>
</evidence>
<proteinExistence type="predicted"/>
<evidence type="ECO:0000256" key="1">
    <source>
        <dbReference type="SAM" id="MobiDB-lite"/>
    </source>
</evidence>
<protein>
    <submittedName>
        <fullName evidence="3">Uncharacterized protein</fullName>
    </submittedName>
</protein>
<name>A0ABD2M472_9BILA</name>
<accession>A0ABD2M472</accession>
<dbReference type="EMBL" id="JBICBT010000184">
    <property type="protein sequence ID" value="KAL3121555.1"/>
    <property type="molecule type" value="Genomic_DNA"/>
</dbReference>
<dbReference type="Proteomes" id="UP001620626">
    <property type="component" value="Unassembled WGS sequence"/>
</dbReference>
<gene>
    <name evidence="3" type="ORF">niasHT_009032</name>
</gene>
<organism evidence="3 4">
    <name type="scientific">Heterodera trifolii</name>
    <dbReference type="NCBI Taxonomy" id="157864"/>
    <lineage>
        <taxon>Eukaryota</taxon>
        <taxon>Metazoa</taxon>
        <taxon>Ecdysozoa</taxon>
        <taxon>Nematoda</taxon>
        <taxon>Chromadorea</taxon>
        <taxon>Rhabditida</taxon>
        <taxon>Tylenchina</taxon>
        <taxon>Tylenchomorpha</taxon>
        <taxon>Tylenchoidea</taxon>
        <taxon>Heteroderidae</taxon>
        <taxon>Heteroderinae</taxon>
        <taxon>Heterodera</taxon>
    </lineage>
</organism>
<evidence type="ECO:0000313" key="4">
    <source>
        <dbReference type="Proteomes" id="UP001620626"/>
    </source>
</evidence>
<sequence>MKLSAVTAKSVLLLVAILALSPPFCDGVREEANVKKKSKGPTIDKSTKLSNALHMVNKSSGKREKEKLHFQEAFSKQIVSSQVPSTPKMSAQTLAPYSPLTSTSSEHSPMPPTKTVRTLLAPNSTPTTAEKAWLQPNSTQTTHHHGWMPSNPLDQAWLPSSSQPTFSDQIWQPSFPTPETPDQLRKLTQIRQAKVLHAQQQLAAKIEKMNTDFSTKYGELPKFSGQPKTLLGVPAHLQQQYQSHPYIAKLLEYPQPAQPTDIFMQNLPKMQSVPQNHQFPMPYNCQAQVKQSECQTQPNFTEKAMSFAYQPKFTAQGKQFEYQTQAMPSEHQNQAVQTGYQNQPTFKAQAMPFEYQTQAMPSVNQPTSTSQAMPFEYQAQAMPSVHQPTFTAEVMPSEHQPTFTAQAMPFEQQTQGGQTEYQNQPTFMAQAMPFEYQTQAMPSVHQPDFTAQAMPYEHKPTFTAEAIPVKHQPTFTAQAMPFEHQTQGGQTEYQNQPTFMAQAMPFEYQTHAMPSVHQPDYTAQAMPYEHHPTFTAEVMPFEHQTQGRQTEYQNQTFTAQEMPFAHRNQPTFIKQANFIRYQSQPAENCNSNSPPPVFWHDENDNDLNGIFAP</sequence>